<keyword evidence="5" id="KW-0805">Transcription regulation</keyword>
<dbReference type="NCBIfam" id="TIGR02395">
    <property type="entry name" value="rpoN_sigma"/>
    <property type="match status" value="1"/>
</dbReference>
<accession>G8TZI5</accession>
<sequence>MGQKLEQQLTQSQALVLTPAMKIALKILELPVLELGSYLQELVLANPVVELAHSDVQAPEWRSGIPYHRGDGGEEDASTWDIPDPSGHDLYNEVAEQLFWSTPPGSLRQSALYLVGNLEPDGYLRIPLPELAETVGASIEEMQQALAVVQACDPAGVGARSLQECLLLQATRRYGLRHPVTELLQKHWDVLRHPSLSRISRTLKISPAEANSLLQAIRKLNPVPASGRIARTPAHYLYPDLIAQKDAHGTITLDWAQDAYPRLQYVTEYLQMTKTVRDSQARQFLSRAVTEARWIEQALRQRQKTVMTVTSYIVKRQAGYCFERDALEPLSIKDVAHVTALHESTVRRAISGKILQCPRGLIPISSLLCESLSVAETTSIDMIKSLIRNLILEENPHTPLSDAEIAKRMTALGIPMARRTVAKYRQELGFAATAQRRQPMAE</sequence>
<organism evidence="11 12">
    <name type="scientific">Sulfobacillus acidophilus (strain ATCC 700253 / DSM 10332 / NAL)</name>
    <dbReference type="NCBI Taxonomy" id="679936"/>
    <lineage>
        <taxon>Bacteria</taxon>
        <taxon>Bacillati</taxon>
        <taxon>Bacillota</taxon>
        <taxon>Clostridia</taxon>
        <taxon>Eubacteriales</taxon>
        <taxon>Clostridiales Family XVII. Incertae Sedis</taxon>
        <taxon>Sulfobacillus</taxon>
    </lineage>
</organism>
<dbReference type="InterPro" id="IPR007634">
    <property type="entry name" value="RNA_pol_sigma_54_DNA-bd"/>
</dbReference>
<evidence type="ECO:0000256" key="6">
    <source>
        <dbReference type="ARBA" id="ARBA00023082"/>
    </source>
</evidence>
<dbReference type="Gene3D" id="1.10.10.60">
    <property type="entry name" value="Homeodomain-like"/>
    <property type="match status" value="1"/>
</dbReference>
<dbReference type="Pfam" id="PF00309">
    <property type="entry name" value="Sigma54_AID"/>
    <property type="match status" value="1"/>
</dbReference>
<dbReference type="PIRSF" id="PIRSF000774">
    <property type="entry name" value="RpoN"/>
    <property type="match status" value="1"/>
</dbReference>
<proteinExistence type="inferred from homology"/>
<dbReference type="GO" id="GO:0016987">
    <property type="term" value="F:sigma factor activity"/>
    <property type="evidence" value="ECO:0007669"/>
    <property type="project" value="UniProtKB-KW"/>
</dbReference>
<evidence type="ECO:0000256" key="7">
    <source>
        <dbReference type="ARBA" id="ARBA00023125"/>
    </source>
</evidence>
<evidence type="ECO:0000256" key="2">
    <source>
        <dbReference type="ARBA" id="ARBA00022478"/>
    </source>
</evidence>
<keyword evidence="3" id="KW-0808">Transferase</keyword>
<evidence type="ECO:0000313" key="11">
    <source>
        <dbReference type="EMBL" id="AEW05225.1"/>
    </source>
</evidence>
<dbReference type="STRING" id="679936.Sulac_1729"/>
<dbReference type="PANTHER" id="PTHR32248:SF4">
    <property type="entry name" value="RNA POLYMERASE SIGMA-54 FACTOR"/>
    <property type="match status" value="1"/>
</dbReference>
<evidence type="ECO:0000313" key="12">
    <source>
        <dbReference type="Proteomes" id="UP000005439"/>
    </source>
</evidence>
<reference evidence="12" key="1">
    <citation type="submission" date="2011-12" db="EMBL/GenBank/DDBJ databases">
        <title>The complete genome of chromosome of Sulfobacillus acidophilus DSM 10332.</title>
        <authorList>
            <person name="Lucas S."/>
            <person name="Han J."/>
            <person name="Lapidus A."/>
            <person name="Bruce D."/>
            <person name="Goodwin L."/>
            <person name="Pitluck S."/>
            <person name="Peters L."/>
            <person name="Kyrpides N."/>
            <person name="Mavromatis K."/>
            <person name="Ivanova N."/>
            <person name="Mikhailova N."/>
            <person name="Chertkov O."/>
            <person name="Saunders E."/>
            <person name="Detter J.C."/>
            <person name="Tapia R."/>
            <person name="Han C."/>
            <person name="Land M."/>
            <person name="Hauser L."/>
            <person name="Markowitz V."/>
            <person name="Cheng J.-F."/>
            <person name="Hugenholtz P."/>
            <person name="Woyke T."/>
            <person name="Wu D."/>
            <person name="Pukall R."/>
            <person name="Gehrich-Schroeter G."/>
            <person name="Schneider S."/>
            <person name="Klenk H.-P."/>
            <person name="Eisen J.A."/>
        </authorList>
    </citation>
    <scope>NUCLEOTIDE SEQUENCE [LARGE SCALE GENOMIC DNA]</scope>
    <source>
        <strain evidence="12">ATCC 700253 / DSM 10332 / NAL</strain>
    </source>
</reference>
<dbReference type="PROSITE" id="PS00718">
    <property type="entry name" value="SIGMA54_2"/>
    <property type="match status" value="1"/>
</dbReference>
<dbReference type="GO" id="GO:0001216">
    <property type="term" value="F:DNA-binding transcription activator activity"/>
    <property type="evidence" value="ECO:0007669"/>
    <property type="project" value="InterPro"/>
</dbReference>
<evidence type="ECO:0000256" key="5">
    <source>
        <dbReference type="ARBA" id="ARBA00023015"/>
    </source>
</evidence>
<dbReference type="PANTHER" id="PTHR32248">
    <property type="entry name" value="RNA POLYMERASE SIGMA-54 FACTOR"/>
    <property type="match status" value="1"/>
</dbReference>
<dbReference type="InterPro" id="IPR007046">
    <property type="entry name" value="RNA_pol_sigma_54_core-bd"/>
</dbReference>
<evidence type="ECO:0000259" key="9">
    <source>
        <dbReference type="Pfam" id="PF04552"/>
    </source>
</evidence>
<dbReference type="InterPro" id="IPR000394">
    <property type="entry name" value="RNA_pol_sigma_54"/>
</dbReference>
<dbReference type="GO" id="GO:0006352">
    <property type="term" value="P:DNA-templated transcription initiation"/>
    <property type="evidence" value="ECO:0007669"/>
    <property type="project" value="InterPro"/>
</dbReference>
<keyword evidence="8" id="KW-0804">Transcription</keyword>
<evidence type="ECO:0000256" key="3">
    <source>
        <dbReference type="ARBA" id="ARBA00022679"/>
    </source>
</evidence>
<dbReference type="EMBL" id="CP003179">
    <property type="protein sequence ID" value="AEW05225.1"/>
    <property type="molecule type" value="Genomic_DNA"/>
</dbReference>
<dbReference type="HOGENOM" id="CLU_020569_1_1_9"/>
<reference evidence="11 12" key="2">
    <citation type="journal article" date="2012" name="Stand. Genomic Sci.">
        <title>Complete genome sequence of the moderately thermophilic mineral-sulfide-oxidizing firmicute Sulfobacillus acidophilus type strain (NAL(T)).</title>
        <authorList>
            <person name="Anderson I."/>
            <person name="Chertkov O."/>
            <person name="Chen A."/>
            <person name="Saunders E."/>
            <person name="Lapidus A."/>
            <person name="Nolan M."/>
            <person name="Lucas S."/>
            <person name="Hammon N."/>
            <person name="Deshpande S."/>
            <person name="Cheng J.F."/>
            <person name="Han C."/>
            <person name="Tapia R."/>
            <person name="Goodwin L.A."/>
            <person name="Pitluck S."/>
            <person name="Liolios K."/>
            <person name="Pagani I."/>
            <person name="Ivanova N."/>
            <person name="Mikhailova N."/>
            <person name="Pati A."/>
            <person name="Palaniappan K."/>
            <person name="Land M."/>
            <person name="Pan C."/>
            <person name="Rohde M."/>
            <person name="Pukall R."/>
            <person name="Goker M."/>
            <person name="Detter J.C."/>
            <person name="Woyke T."/>
            <person name="Bristow J."/>
            <person name="Eisen J.A."/>
            <person name="Markowitz V."/>
            <person name="Hugenholtz P."/>
            <person name="Kyrpides N.C."/>
            <person name="Klenk H.P."/>
            <person name="Mavromatis K."/>
        </authorList>
    </citation>
    <scope>NUCLEOTIDE SEQUENCE [LARGE SCALE GENOMIC DNA]</scope>
    <source>
        <strain evidence="12">ATCC 700253 / DSM 10332 / NAL</strain>
    </source>
</reference>
<evidence type="ECO:0000256" key="1">
    <source>
        <dbReference type="ARBA" id="ARBA00008798"/>
    </source>
</evidence>
<keyword evidence="2" id="KW-0240">DNA-directed RNA polymerase</keyword>
<keyword evidence="7" id="KW-0238">DNA-binding</keyword>
<evidence type="ECO:0000256" key="4">
    <source>
        <dbReference type="ARBA" id="ARBA00022695"/>
    </source>
</evidence>
<dbReference type="Pfam" id="PF04963">
    <property type="entry name" value="Sigma54_CBD"/>
    <property type="match status" value="1"/>
</dbReference>
<dbReference type="PATRIC" id="fig|679936.5.peg.1794"/>
<name>G8TZI5_SULAD</name>
<protein>
    <submittedName>
        <fullName evidence="11">RNA polymerase, sigma 54 subunit, RpoN/SigL</fullName>
    </submittedName>
</protein>
<gene>
    <name evidence="11" type="ordered locus">Sulac_1729</name>
</gene>
<comment type="similarity">
    <text evidence="1">Belongs to the sigma-54 factor family.</text>
</comment>
<dbReference type="GO" id="GO:0000428">
    <property type="term" value="C:DNA-directed RNA polymerase complex"/>
    <property type="evidence" value="ECO:0007669"/>
    <property type="project" value="UniProtKB-KW"/>
</dbReference>
<dbReference type="Gene3D" id="1.10.10.1330">
    <property type="entry name" value="RNA polymerase sigma-54 factor, core-binding domain"/>
    <property type="match status" value="1"/>
</dbReference>
<dbReference type="InterPro" id="IPR038709">
    <property type="entry name" value="RpoN_core-bd_sf"/>
</dbReference>
<dbReference type="AlphaFoldDB" id="G8TZI5"/>
<dbReference type="PROSITE" id="PS50044">
    <property type="entry name" value="SIGMA54_3"/>
    <property type="match status" value="1"/>
</dbReference>
<feature type="domain" description="RNA polymerase sigma factor 54 DNA-binding" evidence="9">
    <location>
        <begin position="283"/>
        <end position="438"/>
    </location>
</feature>
<dbReference type="Pfam" id="PF04552">
    <property type="entry name" value="Sigma54_DBD"/>
    <property type="match status" value="1"/>
</dbReference>
<keyword evidence="6" id="KW-0731">Sigma factor</keyword>
<dbReference type="KEGG" id="sap:Sulac_1729"/>
<keyword evidence="12" id="KW-1185">Reference proteome</keyword>
<keyword evidence="4" id="KW-0548">Nucleotidyltransferase</keyword>
<dbReference type="Proteomes" id="UP000005439">
    <property type="component" value="Chromosome"/>
</dbReference>
<evidence type="ECO:0000259" key="10">
    <source>
        <dbReference type="Pfam" id="PF04963"/>
    </source>
</evidence>
<feature type="domain" description="RNA polymerase sigma factor 54 core-binding" evidence="10">
    <location>
        <begin position="88"/>
        <end position="269"/>
    </location>
</feature>
<dbReference type="PRINTS" id="PR00045">
    <property type="entry name" value="SIGMA54FCT"/>
</dbReference>
<evidence type="ECO:0000256" key="8">
    <source>
        <dbReference type="ARBA" id="ARBA00023163"/>
    </source>
</evidence>
<dbReference type="GO" id="GO:0016779">
    <property type="term" value="F:nucleotidyltransferase activity"/>
    <property type="evidence" value="ECO:0007669"/>
    <property type="project" value="UniProtKB-KW"/>
</dbReference>
<dbReference type="GO" id="GO:0003677">
    <property type="term" value="F:DNA binding"/>
    <property type="evidence" value="ECO:0007669"/>
    <property type="project" value="UniProtKB-KW"/>
</dbReference>